<dbReference type="InterPro" id="IPR012334">
    <property type="entry name" value="Pectin_lyas_fold"/>
</dbReference>
<sequence length="468" mass="51727">MRLKIIALLSLTALFITFCSCKKSVIGVETPPVVEVPDPPVVTPPNPEVKPDTVIELGTGSGNLTIEGTKWSSMGNILIKIKSGSYSSINLKNLKIPEGKRMTIKNTADGVVYVKEEISLTNVKNLTISGNGSKDKYGFQLLSVPYRCIRINDYWAGVEISRMRFTNNPDYCISIENSISGKTYTSSEESRSDNIKILDCEFDNAGTVYFGGEINKDTGIDKGFVKGLEIAYCVFKNSSPGDCIKVGNVQDYNIHHNTFNNINSDSQIHNGIVFVAGNGHVHHNKCTNHQGNFVRAWIYSRGTATTSTAYDNIIYNSRKYSAFEYQGYARHMWSGKTTYSNAICYNNTVGKMNTSQDWIGTVIDIYDLFGGTMQVYNNVGINFAHPQGFDKPAGQQSYINNIQANQAVTESNNLYFSSLQEAGIMNESDFKLNGNSALKSKGKSLSWLTDDYYDTKRNSSTPSIGAVE</sequence>
<evidence type="ECO:0008006" key="4">
    <source>
        <dbReference type="Google" id="ProtNLM"/>
    </source>
</evidence>
<dbReference type="SUPFAM" id="SSF51126">
    <property type="entry name" value="Pectin lyase-like"/>
    <property type="match status" value="1"/>
</dbReference>
<dbReference type="EMBL" id="FQUQ01000001">
    <property type="protein sequence ID" value="SHE84471.1"/>
    <property type="molecule type" value="Genomic_DNA"/>
</dbReference>
<dbReference type="Proteomes" id="UP000184287">
    <property type="component" value="Unassembled WGS sequence"/>
</dbReference>
<reference evidence="3" key="1">
    <citation type="submission" date="2016-11" db="EMBL/GenBank/DDBJ databases">
        <authorList>
            <person name="Varghese N."/>
            <person name="Submissions S."/>
        </authorList>
    </citation>
    <scope>NUCLEOTIDE SEQUENCE [LARGE SCALE GENOMIC DNA]</scope>
    <source>
        <strain evidence="3">DSM 16990</strain>
    </source>
</reference>
<evidence type="ECO:0000313" key="3">
    <source>
        <dbReference type="Proteomes" id="UP000184287"/>
    </source>
</evidence>
<dbReference type="Gene3D" id="2.160.20.10">
    <property type="entry name" value="Single-stranded right-handed beta-helix, Pectin lyase-like"/>
    <property type="match status" value="1"/>
</dbReference>
<dbReference type="OrthoDB" id="733944at2"/>
<keyword evidence="3" id="KW-1185">Reference proteome</keyword>
<gene>
    <name evidence="2" type="ORF">SAMN04488522_1011377</name>
</gene>
<dbReference type="InterPro" id="IPR006626">
    <property type="entry name" value="PbH1"/>
</dbReference>
<name>A0A1M4WT55_9SPHI</name>
<dbReference type="InterPro" id="IPR011050">
    <property type="entry name" value="Pectin_lyase_fold/virulence"/>
</dbReference>
<accession>A0A1M4WT55</accession>
<dbReference type="AlphaFoldDB" id="A0A1M4WT55"/>
<organism evidence="2 3">
    <name type="scientific">Pedobacter caeni</name>
    <dbReference type="NCBI Taxonomy" id="288992"/>
    <lineage>
        <taxon>Bacteria</taxon>
        <taxon>Pseudomonadati</taxon>
        <taxon>Bacteroidota</taxon>
        <taxon>Sphingobacteriia</taxon>
        <taxon>Sphingobacteriales</taxon>
        <taxon>Sphingobacteriaceae</taxon>
        <taxon>Pedobacter</taxon>
    </lineage>
</organism>
<proteinExistence type="predicted"/>
<dbReference type="PROSITE" id="PS51257">
    <property type="entry name" value="PROKAR_LIPOPROTEIN"/>
    <property type="match status" value="1"/>
</dbReference>
<feature type="signal peptide" evidence="1">
    <location>
        <begin position="1"/>
        <end position="22"/>
    </location>
</feature>
<feature type="chain" id="PRO_5012273888" description="Right handed beta helix region" evidence="1">
    <location>
        <begin position="23"/>
        <end position="468"/>
    </location>
</feature>
<dbReference type="SMART" id="SM00710">
    <property type="entry name" value="PbH1"/>
    <property type="match status" value="5"/>
</dbReference>
<protein>
    <recommendedName>
        <fullName evidence="4">Right handed beta helix region</fullName>
    </recommendedName>
</protein>
<evidence type="ECO:0000256" key="1">
    <source>
        <dbReference type="SAM" id="SignalP"/>
    </source>
</evidence>
<keyword evidence="1" id="KW-0732">Signal</keyword>
<evidence type="ECO:0000313" key="2">
    <source>
        <dbReference type="EMBL" id="SHE84471.1"/>
    </source>
</evidence>
<dbReference type="RefSeq" id="WP_073229002.1">
    <property type="nucleotide sequence ID" value="NZ_FQUQ01000001.1"/>
</dbReference>